<dbReference type="RefSeq" id="WP_053486520.1">
    <property type="nucleotide sequence ID" value="NZ_JUEU01000118.1"/>
</dbReference>
<reference evidence="2 3" key="2">
    <citation type="submission" date="2015-09" db="EMBL/GenBank/DDBJ databases">
        <title>Genome analysis of Pseudomonas syringae pv. porri LMG.</title>
        <authorList>
            <person name="Rombouts S."/>
        </authorList>
    </citation>
    <scope>NUCLEOTIDE SEQUENCE [LARGE SCALE GENOMIC DNA]</scope>
    <source>
        <strain evidence="2 3">LMG 28496</strain>
    </source>
</reference>
<keyword evidence="1" id="KW-1133">Transmembrane helix</keyword>
<keyword evidence="3" id="KW-1185">Reference proteome</keyword>
<proteinExistence type="predicted"/>
<reference evidence="2 3" key="1">
    <citation type="submission" date="2014-12" db="EMBL/GenBank/DDBJ databases">
        <authorList>
            <person name="Baeyen S."/>
        </authorList>
    </citation>
    <scope>NUCLEOTIDE SEQUENCE [LARGE SCALE GENOMIC DNA]</scope>
    <source>
        <strain evidence="2 3">LMG 28496</strain>
    </source>
</reference>
<dbReference type="EMBL" id="JUEU01000118">
    <property type="protein sequence ID" value="KOP59464.1"/>
    <property type="molecule type" value="Genomic_DNA"/>
</dbReference>
<name>A0ABR5JPM8_9PSED</name>
<protein>
    <submittedName>
        <fullName evidence="2">Uncharacterized protein</fullName>
    </submittedName>
</protein>
<sequence length="155" mass="18033">MISDKRLKASEYMTIPMYMVMKRKWKIFDVAYCIFMTLITLGISAAFTLFLNGFFEQATTALTKQAAFLMETFYNSHNIQDLISSVYKNSSNNFVDLAWMFITPFYLVAMFFNLTLSTLLVYFHLQTAFCAILENAEPYKYFNNAIEETKLNANL</sequence>
<gene>
    <name evidence="2" type="ORF">OX90_11315</name>
</gene>
<organism evidence="2 3">
    <name type="scientific">Pseudomonas coronafaciens pv. porri</name>
    <dbReference type="NCBI Taxonomy" id="83964"/>
    <lineage>
        <taxon>Bacteria</taxon>
        <taxon>Pseudomonadati</taxon>
        <taxon>Pseudomonadota</taxon>
        <taxon>Gammaproteobacteria</taxon>
        <taxon>Pseudomonadales</taxon>
        <taxon>Pseudomonadaceae</taxon>
        <taxon>Pseudomonas</taxon>
        <taxon>Pseudomonas coronafaciens</taxon>
    </lineage>
</organism>
<evidence type="ECO:0000313" key="2">
    <source>
        <dbReference type="EMBL" id="KOP59464.1"/>
    </source>
</evidence>
<evidence type="ECO:0000313" key="3">
    <source>
        <dbReference type="Proteomes" id="UP000037201"/>
    </source>
</evidence>
<keyword evidence="1" id="KW-0812">Transmembrane</keyword>
<feature type="transmembrane region" description="Helical" evidence="1">
    <location>
        <begin position="27"/>
        <end position="51"/>
    </location>
</feature>
<accession>A0ABR5JPM8</accession>
<feature type="transmembrane region" description="Helical" evidence="1">
    <location>
        <begin position="97"/>
        <end position="123"/>
    </location>
</feature>
<comment type="caution">
    <text evidence="2">The sequence shown here is derived from an EMBL/GenBank/DDBJ whole genome shotgun (WGS) entry which is preliminary data.</text>
</comment>
<keyword evidence="1" id="KW-0472">Membrane</keyword>
<dbReference type="Proteomes" id="UP000037201">
    <property type="component" value="Unassembled WGS sequence"/>
</dbReference>
<evidence type="ECO:0000256" key="1">
    <source>
        <dbReference type="SAM" id="Phobius"/>
    </source>
</evidence>